<reference evidence="6 7" key="1">
    <citation type="submission" date="2017-05" db="EMBL/GenBank/DDBJ databases">
        <title>Chromobacterium violaceum GHPS1 isolated from Hydrocarbon polluted soil in French Guiana display an awesome secondary metabolite arsenal and a battery of drug and heavy-metal-resistance and detoxification of xenobiotics proteins.</title>
        <authorList>
            <person name="Belbahri L."/>
        </authorList>
    </citation>
    <scope>NUCLEOTIDE SEQUENCE [LARGE SCALE GENOMIC DNA]</scope>
    <source>
        <strain evidence="6 7">GHPS1</strain>
    </source>
</reference>
<dbReference type="InterPro" id="IPR020845">
    <property type="entry name" value="AMP-binding_CS"/>
</dbReference>
<dbReference type="InterPro" id="IPR006162">
    <property type="entry name" value="Ppantetheine_attach_site"/>
</dbReference>
<keyword evidence="7" id="KW-1185">Reference proteome</keyword>
<dbReference type="FunFam" id="3.30.300.30:FF:000010">
    <property type="entry name" value="Enterobactin synthetase component F"/>
    <property type="match status" value="1"/>
</dbReference>
<dbReference type="GO" id="GO:0047527">
    <property type="term" value="F:2,3-dihydroxybenzoate-serine ligase activity"/>
    <property type="evidence" value="ECO:0007669"/>
    <property type="project" value="TreeGrafter"/>
</dbReference>
<dbReference type="InterPro" id="IPR001242">
    <property type="entry name" value="Condensation_dom"/>
</dbReference>
<dbReference type="FunFam" id="2.30.38.10:FF:000001">
    <property type="entry name" value="Non-ribosomal peptide synthetase PvdI"/>
    <property type="match status" value="1"/>
</dbReference>
<proteinExistence type="predicted"/>
<dbReference type="SUPFAM" id="SSF47336">
    <property type="entry name" value="ACP-like"/>
    <property type="match status" value="2"/>
</dbReference>
<keyword evidence="2" id="KW-0596">Phosphopantetheine</keyword>
<dbReference type="FunFam" id="2.30.38.10:FF:000002">
    <property type="entry name" value="Enterobactin synthase component F"/>
    <property type="match status" value="1"/>
</dbReference>
<dbReference type="InterPro" id="IPR029058">
    <property type="entry name" value="AB_hydrolase_fold"/>
</dbReference>
<dbReference type="Pfam" id="PF00550">
    <property type="entry name" value="PP-binding"/>
    <property type="match status" value="2"/>
</dbReference>
<dbReference type="InterPro" id="IPR025110">
    <property type="entry name" value="AMP-bd_C"/>
</dbReference>
<dbReference type="InterPro" id="IPR009081">
    <property type="entry name" value="PP-bd_ACP"/>
</dbReference>
<dbReference type="Gene3D" id="3.40.50.980">
    <property type="match status" value="2"/>
</dbReference>
<dbReference type="PROSITE" id="PS00012">
    <property type="entry name" value="PHOSPHOPANTETHEINE"/>
    <property type="match status" value="1"/>
</dbReference>
<dbReference type="CDD" id="cd17646">
    <property type="entry name" value="A_NRPS_AB3403-like"/>
    <property type="match status" value="1"/>
</dbReference>
<dbReference type="InterPro" id="IPR045851">
    <property type="entry name" value="AMP-bd_C_sf"/>
</dbReference>
<feature type="region of interest" description="Disordered" evidence="4">
    <location>
        <begin position="2509"/>
        <end position="2531"/>
    </location>
</feature>
<dbReference type="SUPFAM" id="SSF53474">
    <property type="entry name" value="alpha/beta-Hydrolases"/>
    <property type="match status" value="1"/>
</dbReference>
<dbReference type="Gene3D" id="3.30.559.10">
    <property type="entry name" value="Chloramphenicol acetyltransferase-like domain"/>
    <property type="match status" value="3"/>
</dbReference>
<dbReference type="Gene3D" id="3.30.559.30">
    <property type="entry name" value="Nonribosomal peptide synthetase, condensation domain"/>
    <property type="match status" value="3"/>
</dbReference>
<dbReference type="PANTHER" id="PTHR45527:SF1">
    <property type="entry name" value="FATTY ACID SYNTHASE"/>
    <property type="match status" value="1"/>
</dbReference>
<dbReference type="FunFam" id="3.40.50.12780:FF:000012">
    <property type="entry name" value="Non-ribosomal peptide synthetase"/>
    <property type="match status" value="1"/>
</dbReference>
<dbReference type="FunFam" id="3.40.50.980:FF:000001">
    <property type="entry name" value="Non-ribosomal peptide synthetase"/>
    <property type="match status" value="1"/>
</dbReference>
<dbReference type="Pfam" id="PF13193">
    <property type="entry name" value="AMP-binding_C"/>
    <property type="match status" value="2"/>
</dbReference>
<dbReference type="FunFam" id="3.30.300.30:FF:000015">
    <property type="entry name" value="Nonribosomal peptide synthase SidD"/>
    <property type="match status" value="1"/>
</dbReference>
<dbReference type="Gene3D" id="3.40.50.1820">
    <property type="entry name" value="alpha/beta hydrolase"/>
    <property type="match status" value="1"/>
</dbReference>
<dbReference type="InterPro" id="IPR001031">
    <property type="entry name" value="Thioesterase"/>
</dbReference>
<gene>
    <name evidence="6" type="ORF">CBW21_14445</name>
</gene>
<dbReference type="Gene3D" id="1.10.1200.10">
    <property type="entry name" value="ACP-like"/>
    <property type="match status" value="1"/>
</dbReference>
<dbReference type="PROSITE" id="PS00455">
    <property type="entry name" value="AMP_BINDING"/>
    <property type="match status" value="2"/>
</dbReference>
<evidence type="ECO:0000256" key="2">
    <source>
        <dbReference type="ARBA" id="ARBA00022450"/>
    </source>
</evidence>
<evidence type="ECO:0000313" key="7">
    <source>
        <dbReference type="Proteomes" id="UP000196342"/>
    </source>
</evidence>
<sequence length="2859" mass="306820">MGAAGRAPVVPITRFRGSIVLSIETNPSAVERELPLSGSQLGIWLADQIAEQKNTYTVAHCVALGGAIDAERLCQSIRLGLAEADTVVGHYLETADGPVLRLPRGLRAEDLPLAGIQDLSAESDPEARARQWMRDDLAAGLAADDERPLYLHRLFKLAGGTGERWFWYQRYHHVCVDGYSFAALTRRIADIYQALSRGEAPPPSPFVSFAAVAAERVAYLASPRCEEDRAFWRDYAAALPPPSTLSARDALAGDGAANVDVLRRRFELIGGDARALDGLAAGLGAPQLAMAAAFAYLAKMTGKARVAMGMPFMRRMGSAALRATGPVVNVLPVALDVSDGDDLATLARRLADELKQARRRERYDAEQIQRDSGMVGSRRALYGATLNLKIYDQSLRLGEVEGVTLPLAVGPVEDIEFGIWQQGEALVVELSANPARYGAAELEWHAWRLRGFIAALAGGAVVGDAPLHSAAEKAALDEWSRGPRVNTPASVRTALDVFLQSAAQYENETALVCGDERLSHGQLSARVAQLGRELLSRGIGDGSVVGVAVPRSVDTVVAILGTLAAGAAFLPLDLDYPPERLGMMCEDAAPALLLTRSDVRERLPELPALCLDEDSVRARLAARDSRPLDDAERLRPLDGDRLAYMIYTSGSTGKPKGVMIAHASFLNLLLSQQSGLFGDFVRSRGRRVRTMQTASLSFDGALEQLFWLFMGQEVHLCDEELRRDAQQLVELVRRERIDEMDVPPSLLRQMLDCGLMDDGHWQPGMVLVGGEAVPPALWKEMRGYKQLHFHNFYGPTEYTISALGAPGSIADEPVVGRPVANTRALVLDAALRPAPIGVAGELYLAGAGLGLGYLNRPSLTASRFVASPFGDGELMYRTGDLVRWNAHGQLDFIGRVDHQVKVRGFRIEMGEVEHALASLPGVNAAVALAEAVGGSHRLIAYCTMAEAGRHEEAGLSAALLAQLAETLPDYMVPSALAVLPEWPVNINGKIDRKALPAIRPQNAASGREPANEAERLLCAAVAKVLNLEQTGPDDDFFQLGGDSISAMSLGTELRRAGFLLRPRDVFAKRTPAGMAAALKPLAAANPAADDKAGPVGKLPIVSWFAEQYGMASRFVQGVWLKAPAALSAEHLAAGLLALQRAHPALRSRAADGQLHIDAAPAALDARMLIEAAADATPDSLFETACARLDPADGVILQAALRDGADGKRVLLAIHHLAVDGVSWRALLPELQAACEAAMAGQRAQLPREEFGLREWAKTLAAQAPARRGELAMWRGMLAGQADPLSAKALDASRDRHETARHSRALLGEAASAALLQYLPKACRATTEEILLAALLMACRGEFDAPRLRVGLESHGRHAGDDGIDLGRAVGWLTAEYPALFDLSAQPAGDTAVLAALRAVKRVMRAIPDHGLGYGVLRYLDEEHGPALGALEAQNRPALLFNYLGRFQSGDGEWTPLAAGGRFADAFAVDIDPALPLQYGLEANVFIDESGAAPRVAVNWTWADALYGADAIARLGQRMDSAIAALARLAERDPLAAADTLVAAETRSGNGAPLADAELEALSARHGRLVAALPVLPLQQGLLFHAQLGEAAGKYNSITRVTFEGPLDADRLRAALAAVLRRHPQLAAGFDSEAQAEPLQLLPLVLPQWPWRELQLAASADEAEALQALEREELDRDFAVGGPGDGPLLQATLARHGGQSTLFLTAHHLIVDGWSTPILLRDLLAAYGDGPDTLPPIRVDYPSVVRELSARDLTPARQLWLRTLDGVKPTLLFGQQTAAPEVREFELVLPQALEDALTEHCRERGLTLNTALQGMWGALLSVLTGRNDVVFGSPVSGRFSAVDGVDEHIGLFSNTIPVRVVLRPDAPLWEQLEDLQARQIRLLEHDGLGLAEIQRLAGAATLFDTLLVVENYPDQDMQSRDYHGARIAALSNRGHTHYPLTVLALPGDRLRLLIEYRDLVKQPQQLAERMLALLEHLAYQPALPWSAFDPLTGAERELIEQVNATAAVIPETTLPSLLAAQAAKTPDAPALLDEARALSYAETRAQVGHLASRLAHAGVRPGDIVAVALPRSAHLSLALMAAQEAGAAYLPLDTGYPDERLAYMVADAKPALIVTCAELAPRFAAMGTLLLQDELAAEPQAFDAPALTPDHAAYLLYTSGSTGRPKGVLVSHRAIVNRLLWMQHEYGLGADDVVLQKTPCSFDVSVWEFFWPLIVGAKLFMAPPDAHRDPEALLELIAARGVTTLHFVPSMLAALLAHMQGDAAARSAQAAGLRRVFCSGEALSRELADGYAGLIDAPLHNLYGPTEAAVDVSYQPAAKPATESASVPIGLPVWNTALRILDAALRPVPVGAPGELYLCGVQLAHGYLGRPDLTAARFVADPYADGERMYRTGDIARWLPDGAVEYLGRSDDQLKIRGQRVELGEIEAALLSQPGVARAVVHARALGGQAAHAAGADNRQLVGYVIAADPDNPPEADALRAALAEVLPAHMVPVAVMRLADFPLSANGKLDRKALPEPSATAATEGREPRPGLESRIAAQFAEILECDAVRADDDFFALGGHSLLAMRLAATLRRELKLPVSVGQIMSSPTVAKLAAVLSDAGLASDPALAGFGEVLPLRAGKGRPLFCIHPASGFAWQYSGLSRYLRPGLALVGLQSPRPDGAIARCADMDEVCERHLANLRRIQPQGPYHLIGYSLGGTVAQALAARLRRLGEEVAFLGLLDTYPPEGQDWNGPTEEEAKAEVAREQEQFMSATEDAADAFMLREKTEMFGHIVANYQDAVRLLSQARTPRYDGEATLFVARRTLPEGMDVRETWRPHLAGLTVHELDCAHEDIVSPQSLETLGPLLDGILKEVDSLG</sequence>
<dbReference type="InterPro" id="IPR036736">
    <property type="entry name" value="ACP-like_sf"/>
</dbReference>
<dbReference type="InterPro" id="IPR020806">
    <property type="entry name" value="PKS_PP-bd"/>
</dbReference>
<dbReference type="NCBIfam" id="TIGR01733">
    <property type="entry name" value="AA-adenyl-dom"/>
    <property type="match status" value="2"/>
</dbReference>
<protein>
    <submittedName>
        <fullName evidence="6">Non-ribosomal peptide synthetase</fullName>
    </submittedName>
</protein>
<evidence type="ECO:0000259" key="5">
    <source>
        <dbReference type="PROSITE" id="PS50075"/>
    </source>
</evidence>
<comment type="cofactor">
    <cofactor evidence="1">
        <name>pantetheine 4'-phosphate</name>
        <dbReference type="ChEBI" id="CHEBI:47942"/>
    </cofactor>
</comment>
<dbReference type="EMBL" id="NHOO01000011">
    <property type="protein sequence ID" value="OVE47519.1"/>
    <property type="molecule type" value="Genomic_DNA"/>
</dbReference>
<feature type="domain" description="Carrier" evidence="5">
    <location>
        <begin position="2527"/>
        <end position="2602"/>
    </location>
</feature>
<dbReference type="Gene3D" id="3.30.300.30">
    <property type="match status" value="2"/>
</dbReference>
<name>A0A202B7W0_CHRVL</name>
<dbReference type="InterPro" id="IPR042099">
    <property type="entry name" value="ANL_N_sf"/>
</dbReference>
<evidence type="ECO:0000256" key="3">
    <source>
        <dbReference type="ARBA" id="ARBA00022553"/>
    </source>
</evidence>
<dbReference type="Gene3D" id="3.40.50.12780">
    <property type="entry name" value="N-terminal domain of ligase-like"/>
    <property type="match status" value="1"/>
</dbReference>
<dbReference type="SUPFAM" id="SSF52777">
    <property type="entry name" value="CoA-dependent acyltransferases"/>
    <property type="match status" value="6"/>
</dbReference>
<evidence type="ECO:0000256" key="1">
    <source>
        <dbReference type="ARBA" id="ARBA00001957"/>
    </source>
</evidence>
<dbReference type="Proteomes" id="UP000196342">
    <property type="component" value="Unassembled WGS sequence"/>
</dbReference>
<dbReference type="SMART" id="SM00823">
    <property type="entry name" value="PKS_PP"/>
    <property type="match status" value="2"/>
</dbReference>
<dbReference type="GO" id="GO:0009366">
    <property type="term" value="C:enterobactin synthetase complex"/>
    <property type="evidence" value="ECO:0007669"/>
    <property type="project" value="TreeGrafter"/>
</dbReference>
<feature type="domain" description="Carrier" evidence="5">
    <location>
        <begin position="1008"/>
        <end position="1082"/>
    </location>
</feature>
<evidence type="ECO:0000313" key="6">
    <source>
        <dbReference type="EMBL" id="OVE47519.1"/>
    </source>
</evidence>
<dbReference type="Pfam" id="PF00501">
    <property type="entry name" value="AMP-binding"/>
    <property type="match status" value="2"/>
</dbReference>
<dbReference type="PANTHER" id="PTHR45527">
    <property type="entry name" value="NONRIBOSOMAL PEPTIDE SYNTHETASE"/>
    <property type="match status" value="1"/>
</dbReference>
<dbReference type="InterPro" id="IPR010071">
    <property type="entry name" value="AA_adenyl_dom"/>
</dbReference>
<dbReference type="CDD" id="cd05930">
    <property type="entry name" value="A_NRPS"/>
    <property type="match status" value="1"/>
</dbReference>
<dbReference type="GO" id="GO:0009239">
    <property type="term" value="P:enterobactin biosynthetic process"/>
    <property type="evidence" value="ECO:0007669"/>
    <property type="project" value="TreeGrafter"/>
</dbReference>
<keyword evidence="3" id="KW-0597">Phosphoprotein</keyword>
<dbReference type="InterPro" id="IPR023213">
    <property type="entry name" value="CAT-like_dom_sf"/>
</dbReference>
<evidence type="ECO:0000256" key="4">
    <source>
        <dbReference type="SAM" id="MobiDB-lite"/>
    </source>
</evidence>
<dbReference type="PROSITE" id="PS50075">
    <property type="entry name" value="CARRIER"/>
    <property type="match status" value="2"/>
</dbReference>
<dbReference type="SUPFAM" id="SSF56801">
    <property type="entry name" value="Acetyl-CoA synthetase-like"/>
    <property type="match status" value="2"/>
</dbReference>
<dbReference type="SMART" id="SM00824">
    <property type="entry name" value="PKS_TE"/>
    <property type="match status" value="1"/>
</dbReference>
<dbReference type="InterPro" id="IPR020802">
    <property type="entry name" value="TesA-like"/>
</dbReference>
<dbReference type="GO" id="GO:0031177">
    <property type="term" value="F:phosphopantetheine binding"/>
    <property type="evidence" value="ECO:0007669"/>
    <property type="project" value="InterPro"/>
</dbReference>
<dbReference type="FunFam" id="3.40.50.980:FF:000002">
    <property type="entry name" value="Enterobactin synthetase component F"/>
    <property type="match status" value="1"/>
</dbReference>
<accession>A0A202B7W0</accession>
<dbReference type="Pfam" id="PF00668">
    <property type="entry name" value="Condensation"/>
    <property type="match status" value="3"/>
</dbReference>
<dbReference type="Gene3D" id="2.30.38.10">
    <property type="entry name" value="Luciferase, Domain 3"/>
    <property type="match status" value="1"/>
</dbReference>
<dbReference type="GO" id="GO:0043041">
    <property type="term" value="P:amino acid activation for nonribosomal peptide biosynthetic process"/>
    <property type="evidence" value="ECO:0007669"/>
    <property type="project" value="TreeGrafter"/>
</dbReference>
<dbReference type="GO" id="GO:0005829">
    <property type="term" value="C:cytosol"/>
    <property type="evidence" value="ECO:0007669"/>
    <property type="project" value="TreeGrafter"/>
</dbReference>
<dbReference type="Pfam" id="PF00975">
    <property type="entry name" value="Thioesterase"/>
    <property type="match status" value="1"/>
</dbReference>
<dbReference type="InterPro" id="IPR000873">
    <property type="entry name" value="AMP-dep_synth/lig_dom"/>
</dbReference>
<comment type="caution">
    <text evidence="6">The sequence shown here is derived from an EMBL/GenBank/DDBJ whole genome shotgun (WGS) entry which is preliminary data.</text>
</comment>
<organism evidence="6 7">
    <name type="scientific">Chromobacterium violaceum</name>
    <dbReference type="NCBI Taxonomy" id="536"/>
    <lineage>
        <taxon>Bacteria</taxon>
        <taxon>Pseudomonadati</taxon>
        <taxon>Pseudomonadota</taxon>
        <taxon>Betaproteobacteria</taxon>
        <taxon>Neisseriales</taxon>
        <taxon>Chromobacteriaceae</taxon>
        <taxon>Chromobacterium</taxon>
    </lineage>
</organism>